<accession>A0ABT7QK14</accession>
<reference evidence="7" key="2">
    <citation type="journal article" date="2023" name="Microbiome">
        <title>Synthase-selected sorting approach identifies a beta-lactone synthase in a nudibranch symbiotic bacterium.</title>
        <authorList>
            <person name="Dzunkova M."/>
            <person name="La Clair J.J."/>
            <person name="Tyml T."/>
            <person name="Doud D."/>
            <person name="Schulz F."/>
            <person name="Piquer-Esteban S."/>
            <person name="Porcel Sanchis D."/>
            <person name="Osborn A."/>
            <person name="Robinson D."/>
            <person name="Louie K.B."/>
            <person name="Bowen B.P."/>
            <person name="Bowers R.M."/>
            <person name="Lee J."/>
            <person name="Arnau V."/>
            <person name="Diaz-Villanueva W."/>
            <person name="Stepanauskas R."/>
            <person name="Gosliner T."/>
            <person name="Date S.V."/>
            <person name="Northen T.R."/>
            <person name="Cheng J.F."/>
            <person name="Burkart M.D."/>
            <person name="Woyke T."/>
        </authorList>
    </citation>
    <scope>NUCLEOTIDE SEQUENCE</scope>
    <source>
        <strain evidence="7">Df01</strain>
    </source>
</reference>
<evidence type="ECO:0000256" key="6">
    <source>
        <dbReference type="ARBA" id="ARBA00023315"/>
    </source>
</evidence>
<protein>
    <recommendedName>
        <fullName evidence="9">Lipid A biosynthesis acyltransferase</fullName>
    </recommendedName>
</protein>
<sequence length="294" mass="33274">MTIPMSLLPLALLGRLPLCCRRLLGKILGDLARIFVGRQRIAQRNLELAFPELTPRARRDILRQHFRLLGATLLDECALLTMSKERLRQFVTIAQEGELSQSSSLILVAPHFVGVSVGGVRISATVPEGASLPRYLFHHRPMHSQFWDIFYQRLRGRWQAAGVAATQTNAMWLCARHLQKEGCLFYLPDTDPKTRKSTVFVPFLGVAQTATTTVIGRLAALTGSRVALCVATMTPQGYEVRLEPVEDFLIANATANATRINQLIERHVRAQPAQYYWLHRRFKTHPVGERHRYD</sequence>
<evidence type="ECO:0000256" key="4">
    <source>
        <dbReference type="ARBA" id="ARBA00022679"/>
    </source>
</evidence>
<dbReference type="InterPro" id="IPR004960">
    <property type="entry name" value="LipA_acyltrans"/>
</dbReference>
<gene>
    <name evidence="7" type="ORF">NQX30_01390</name>
</gene>
<comment type="caution">
    <text evidence="7">The sequence shown here is derived from an EMBL/GenBank/DDBJ whole genome shotgun (WGS) entry which is preliminary data.</text>
</comment>
<dbReference type="Proteomes" id="UP001168167">
    <property type="component" value="Unassembled WGS sequence"/>
</dbReference>
<keyword evidence="8" id="KW-1185">Reference proteome</keyword>
<keyword evidence="2" id="KW-1003">Cell membrane</keyword>
<keyword evidence="3" id="KW-0997">Cell inner membrane</keyword>
<organism evidence="7 8">
    <name type="scientific">Candidatus Doriopsillibacter californiensis</name>
    <dbReference type="NCBI Taxonomy" id="2970740"/>
    <lineage>
        <taxon>Bacteria</taxon>
        <taxon>Pseudomonadati</taxon>
        <taxon>Pseudomonadota</taxon>
        <taxon>Gammaproteobacteria</taxon>
        <taxon>Candidatus Tethybacterales</taxon>
        <taxon>Candidatus Persebacteraceae</taxon>
        <taxon>Candidatus Doriopsillibacter</taxon>
    </lineage>
</organism>
<dbReference type="CDD" id="cd07984">
    <property type="entry name" value="LPLAT_LABLAT-like"/>
    <property type="match status" value="1"/>
</dbReference>
<dbReference type="EMBL" id="JANQAO010000001">
    <property type="protein sequence ID" value="MDM5147041.1"/>
    <property type="molecule type" value="Genomic_DNA"/>
</dbReference>
<evidence type="ECO:0008006" key="9">
    <source>
        <dbReference type="Google" id="ProtNLM"/>
    </source>
</evidence>
<comment type="subcellular location">
    <subcellularLocation>
        <location evidence="1">Cell inner membrane</location>
    </subcellularLocation>
</comment>
<proteinExistence type="predicted"/>
<keyword evidence="4" id="KW-0808">Transferase</keyword>
<evidence type="ECO:0000313" key="8">
    <source>
        <dbReference type="Proteomes" id="UP001168167"/>
    </source>
</evidence>
<keyword evidence="5" id="KW-0472">Membrane</keyword>
<keyword evidence="6" id="KW-0012">Acyltransferase</keyword>
<evidence type="ECO:0000256" key="5">
    <source>
        <dbReference type="ARBA" id="ARBA00023136"/>
    </source>
</evidence>
<dbReference type="PANTHER" id="PTHR30606">
    <property type="entry name" value="LIPID A BIOSYNTHESIS LAUROYL ACYLTRANSFERASE"/>
    <property type="match status" value="1"/>
</dbReference>
<evidence type="ECO:0000256" key="1">
    <source>
        <dbReference type="ARBA" id="ARBA00004533"/>
    </source>
</evidence>
<evidence type="ECO:0000256" key="2">
    <source>
        <dbReference type="ARBA" id="ARBA00022475"/>
    </source>
</evidence>
<dbReference type="PANTHER" id="PTHR30606:SF10">
    <property type="entry name" value="PHOSPHATIDYLINOSITOL MANNOSIDE ACYLTRANSFERASE"/>
    <property type="match status" value="1"/>
</dbReference>
<evidence type="ECO:0000313" key="7">
    <source>
        <dbReference type="EMBL" id="MDM5147041.1"/>
    </source>
</evidence>
<name>A0ABT7QK14_9GAMM</name>
<reference evidence="7" key="1">
    <citation type="submission" date="2022-08" db="EMBL/GenBank/DDBJ databases">
        <authorList>
            <person name="Dzunkova M."/>
            <person name="La Clair J."/>
            <person name="Tyml T."/>
            <person name="Doud D."/>
            <person name="Schulz F."/>
            <person name="Piquer S."/>
            <person name="Porcel Sanchis D."/>
            <person name="Osborn A."/>
            <person name="Robinson D."/>
            <person name="Louie K.B."/>
            <person name="Bowen B.P."/>
            <person name="Bowers R."/>
            <person name="Lee J."/>
            <person name="Arnau Llombart V."/>
            <person name="Diaz Villanueva W."/>
            <person name="Gosliner T."/>
            <person name="Northen T."/>
            <person name="Cheng J.-F."/>
            <person name="Burkart M.D."/>
            <person name="Woyke T."/>
        </authorList>
    </citation>
    <scope>NUCLEOTIDE SEQUENCE</scope>
    <source>
        <strain evidence="7">Df01</strain>
    </source>
</reference>
<evidence type="ECO:0000256" key="3">
    <source>
        <dbReference type="ARBA" id="ARBA00022519"/>
    </source>
</evidence>
<dbReference type="Pfam" id="PF03279">
    <property type="entry name" value="Lip_A_acyltrans"/>
    <property type="match status" value="1"/>
</dbReference>